<gene>
    <name evidence="3" type="ORF">Dfulv_27875</name>
</gene>
<keyword evidence="1" id="KW-0812">Transmembrane</keyword>
<dbReference type="Proteomes" id="UP001059617">
    <property type="component" value="Chromosome"/>
</dbReference>
<protein>
    <submittedName>
        <fullName evidence="3">Cupredoxin domain-containing protein</fullName>
    </submittedName>
</protein>
<dbReference type="InterPro" id="IPR008972">
    <property type="entry name" value="Cupredoxin"/>
</dbReference>
<dbReference type="RefSeq" id="WP_259856453.1">
    <property type="nucleotide sequence ID" value="NZ_BAAAST010000062.1"/>
</dbReference>
<dbReference type="InterPro" id="IPR028096">
    <property type="entry name" value="EfeO_Cupredoxin"/>
</dbReference>
<dbReference type="Gene3D" id="2.60.40.420">
    <property type="entry name" value="Cupredoxins - blue copper proteins"/>
    <property type="match status" value="1"/>
</dbReference>
<reference evidence="3" key="2">
    <citation type="submission" date="2022-09" db="EMBL/GenBank/DDBJ databases">
        <title>Biosynthetic gene clusters of Dactylosporangioum fulvum.</title>
        <authorList>
            <person name="Caradec T."/>
        </authorList>
    </citation>
    <scope>NUCLEOTIDE SEQUENCE</scope>
    <source>
        <strain evidence="3">NRRL B-16292</strain>
    </source>
</reference>
<evidence type="ECO:0000256" key="1">
    <source>
        <dbReference type="SAM" id="Phobius"/>
    </source>
</evidence>
<proteinExistence type="predicted"/>
<evidence type="ECO:0000313" key="4">
    <source>
        <dbReference type="Proteomes" id="UP001059617"/>
    </source>
</evidence>
<feature type="transmembrane region" description="Helical" evidence="1">
    <location>
        <begin position="14"/>
        <end position="34"/>
    </location>
</feature>
<name>A0ABY5VND8_9ACTN</name>
<evidence type="ECO:0000259" key="2">
    <source>
        <dbReference type="Pfam" id="PF13473"/>
    </source>
</evidence>
<dbReference type="SUPFAM" id="SSF49503">
    <property type="entry name" value="Cupredoxins"/>
    <property type="match status" value="1"/>
</dbReference>
<accession>A0ABY5VND8</accession>
<keyword evidence="1" id="KW-0472">Membrane</keyword>
<dbReference type="EMBL" id="CP073720">
    <property type="protein sequence ID" value="UWP78985.1"/>
    <property type="molecule type" value="Genomic_DNA"/>
</dbReference>
<dbReference type="Pfam" id="PF13473">
    <property type="entry name" value="Cupredoxin_1"/>
    <property type="match status" value="1"/>
</dbReference>
<sequence length="132" mass="14240">MSATTAPRRTRDDLYRIVAVVVLIAAGVVAALMFRGGDGTDAAAPTVREISVSIANRKVSPPVGRVEVGRGSTIRLTITSDVPDELHVHGYDRRATLKPGEPATLEFRADTTGLFEIETHSDHLLLVQLLVR</sequence>
<keyword evidence="1" id="KW-1133">Transmembrane helix</keyword>
<reference evidence="3" key="1">
    <citation type="submission" date="2021-04" db="EMBL/GenBank/DDBJ databases">
        <authorList>
            <person name="Hartkoorn R.C."/>
            <person name="Beaudoing E."/>
            <person name="Hot D."/>
        </authorList>
    </citation>
    <scope>NUCLEOTIDE SEQUENCE</scope>
    <source>
        <strain evidence="3">NRRL B-16292</strain>
    </source>
</reference>
<keyword evidence="4" id="KW-1185">Reference proteome</keyword>
<organism evidence="3 4">
    <name type="scientific">Dactylosporangium fulvum</name>
    <dbReference type="NCBI Taxonomy" id="53359"/>
    <lineage>
        <taxon>Bacteria</taxon>
        <taxon>Bacillati</taxon>
        <taxon>Actinomycetota</taxon>
        <taxon>Actinomycetes</taxon>
        <taxon>Micromonosporales</taxon>
        <taxon>Micromonosporaceae</taxon>
        <taxon>Dactylosporangium</taxon>
    </lineage>
</organism>
<feature type="domain" description="EfeO-type cupredoxin-like" evidence="2">
    <location>
        <begin position="41"/>
        <end position="117"/>
    </location>
</feature>
<evidence type="ECO:0000313" key="3">
    <source>
        <dbReference type="EMBL" id="UWP78985.1"/>
    </source>
</evidence>